<evidence type="ECO:0000313" key="7">
    <source>
        <dbReference type="Proteomes" id="UP000319383"/>
    </source>
</evidence>
<evidence type="ECO:0000259" key="5">
    <source>
        <dbReference type="Pfam" id="PF13629"/>
    </source>
</evidence>
<feature type="compositionally biased region" description="Low complexity" evidence="2">
    <location>
        <begin position="575"/>
        <end position="593"/>
    </location>
</feature>
<feature type="domain" description="Pilus formation protein N-terminal" evidence="5">
    <location>
        <begin position="48"/>
        <end position="118"/>
    </location>
</feature>
<accession>A0A517ZNS4</accession>
<feature type="region of interest" description="Disordered" evidence="2">
    <location>
        <begin position="478"/>
        <end position="646"/>
    </location>
</feature>
<feature type="signal peptide" evidence="3">
    <location>
        <begin position="1"/>
        <end position="28"/>
    </location>
</feature>
<feature type="compositionally biased region" description="Low complexity" evidence="2">
    <location>
        <begin position="625"/>
        <end position="646"/>
    </location>
</feature>
<dbReference type="Pfam" id="PF13629">
    <property type="entry name" value="T2SS-T3SS_pil_N"/>
    <property type="match status" value="1"/>
</dbReference>
<feature type="chain" id="PRO_5021960905" evidence="3">
    <location>
        <begin position="29"/>
        <end position="699"/>
    </location>
</feature>
<evidence type="ECO:0000313" key="6">
    <source>
        <dbReference type="EMBL" id="QDU44129.1"/>
    </source>
</evidence>
<comment type="similarity">
    <text evidence="1">Belongs to the bacterial secretin family.</text>
</comment>
<dbReference type="PANTHER" id="PTHR30332:SF17">
    <property type="entry name" value="TYPE IV PILIATION SYSTEM PROTEIN DR_0774-RELATED"/>
    <property type="match status" value="1"/>
</dbReference>
<evidence type="ECO:0000259" key="4">
    <source>
        <dbReference type="Pfam" id="PF00263"/>
    </source>
</evidence>
<evidence type="ECO:0000256" key="1">
    <source>
        <dbReference type="RuleBase" id="RU004003"/>
    </source>
</evidence>
<keyword evidence="7" id="KW-1185">Reference proteome</keyword>
<organism evidence="6 7">
    <name type="scientific">Symmachiella dynata</name>
    <dbReference type="NCBI Taxonomy" id="2527995"/>
    <lineage>
        <taxon>Bacteria</taxon>
        <taxon>Pseudomonadati</taxon>
        <taxon>Planctomycetota</taxon>
        <taxon>Planctomycetia</taxon>
        <taxon>Planctomycetales</taxon>
        <taxon>Planctomycetaceae</taxon>
        <taxon>Symmachiella</taxon>
    </lineage>
</organism>
<dbReference type="Proteomes" id="UP000319383">
    <property type="component" value="Chromosome"/>
</dbReference>
<evidence type="ECO:0000256" key="2">
    <source>
        <dbReference type="SAM" id="MobiDB-lite"/>
    </source>
</evidence>
<dbReference type="GO" id="GO:0009306">
    <property type="term" value="P:protein secretion"/>
    <property type="evidence" value="ECO:0007669"/>
    <property type="project" value="InterPro"/>
</dbReference>
<dbReference type="KEGG" id="sdyn:Mal52_26070"/>
<feature type="domain" description="Type II/III secretion system secretin-like" evidence="4">
    <location>
        <begin position="264"/>
        <end position="423"/>
    </location>
</feature>
<keyword evidence="3" id="KW-0732">Signal</keyword>
<gene>
    <name evidence="6" type="primary">xpsD</name>
    <name evidence="6" type="ORF">Mal52_26070</name>
</gene>
<dbReference type="InterPro" id="IPR001775">
    <property type="entry name" value="GspD/PilQ"/>
</dbReference>
<feature type="compositionally biased region" description="Polar residues" evidence="2">
    <location>
        <begin position="594"/>
        <end position="621"/>
    </location>
</feature>
<sequence precursor="true">MPIRFRSRGLICTSLFALLLAASAPITAEDALPIANHMIHHVDRPFTKLEMVEKSTRILELKGRITTVDVNDSEVITASKVENPFNPRQLRITAGAPGVTDVTVVDEFGQSHKLEILVVGDVRHLQSLLQLSFPDAAIHVTKVQNTAVLSGWVDQPAQIRPIMQLTEQFFPEPINNIQVGGVQQVTLKVKVMEVQRGKIRRLGFNFFDIGNNGYIISNPGNLIPIRTLTSAAGAATSLDFNPAGATAMFGIISDSNIFQGFIEALKEESLLKILAEPNLSVKSGSKANLLQGGEFPILIPQSLGTLSVEFKSFGVKLEALPIVLGNGRLSLQLIPEVSERDFSSAIETQGIVVPGLTTRRVQTAVEMDFGQTFVIAGLIFDRQTATTFKVPVLGELPFFGALFRRVRYDETETELLIMVTPELADPLKPCEVPPQGPGQFTSTPTDRELYLDGTLEVPYYGPQCVDCEADGGYVPQPAYIEPTPNGNMQYAPSTVPPAPAASGSDISPPPTPQPEAAKPQGVGPTLGHSPAKPDLVTPRFRSAAPRVQQASVAPSGATPLLGPAPTKRVKPVQSTTVRAKATTKVTTAPRAKTLNQTRPNRRTGPTQVVQQQRTGQNNTTIVRRASAATAQPSGTAPTTAAPANPALVFPDAEKQKLLNQLKASSQAKPSRRAPRPGLIAPKELTGRANPDGQSSSGTP</sequence>
<dbReference type="EMBL" id="CP036276">
    <property type="protein sequence ID" value="QDU44129.1"/>
    <property type="molecule type" value="Genomic_DNA"/>
</dbReference>
<feature type="region of interest" description="Disordered" evidence="2">
    <location>
        <begin position="658"/>
        <end position="699"/>
    </location>
</feature>
<dbReference type="GO" id="GO:0015627">
    <property type="term" value="C:type II protein secretion system complex"/>
    <property type="evidence" value="ECO:0007669"/>
    <property type="project" value="TreeGrafter"/>
</dbReference>
<dbReference type="InterPro" id="IPR004846">
    <property type="entry name" value="T2SS/T3SS_dom"/>
</dbReference>
<feature type="compositionally biased region" description="Polar residues" evidence="2">
    <location>
        <begin position="658"/>
        <end position="668"/>
    </location>
</feature>
<protein>
    <submittedName>
        <fullName evidence="6">Type II secretion system protein D</fullName>
    </submittedName>
</protein>
<name>A0A517ZNS4_9PLAN</name>
<proteinExistence type="inferred from homology"/>
<reference evidence="6 7" key="1">
    <citation type="submission" date="2019-02" db="EMBL/GenBank/DDBJ databases">
        <title>Deep-cultivation of Planctomycetes and their phenomic and genomic characterization uncovers novel biology.</title>
        <authorList>
            <person name="Wiegand S."/>
            <person name="Jogler M."/>
            <person name="Boedeker C."/>
            <person name="Pinto D."/>
            <person name="Vollmers J."/>
            <person name="Rivas-Marin E."/>
            <person name="Kohn T."/>
            <person name="Peeters S.H."/>
            <person name="Heuer A."/>
            <person name="Rast P."/>
            <person name="Oberbeckmann S."/>
            <person name="Bunk B."/>
            <person name="Jeske O."/>
            <person name="Meyerdierks A."/>
            <person name="Storesund J.E."/>
            <person name="Kallscheuer N."/>
            <person name="Luecker S."/>
            <person name="Lage O.M."/>
            <person name="Pohl T."/>
            <person name="Merkel B.J."/>
            <person name="Hornburger P."/>
            <person name="Mueller R.-W."/>
            <person name="Bruemmer F."/>
            <person name="Labrenz M."/>
            <person name="Spormann A.M."/>
            <person name="Op den Camp H."/>
            <person name="Overmann J."/>
            <person name="Amann R."/>
            <person name="Jetten M.S.M."/>
            <person name="Mascher T."/>
            <person name="Medema M.H."/>
            <person name="Devos D.P."/>
            <person name="Kaster A.-K."/>
            <person name="Ovreas L."/>
            <person name="Rohde M."/>
            <person name="Galperin M.Y."/>
            <person name="Jogler C."/>
        </authorList>
    </citation>
    <scope>NUCLEOTIDE SEQUENCE [LARGE SCALE GENOMIC DNA]</scope>
    <source>
        <strain evidence="6 7">Mal52</strain>
    </source>
</reference>
<dbReference type="PRINTS" id="PR00811">
    <property type="entry name" value="BCTERIALGSPD"/>
</dbReference>
<dbReference type="InterPro" id="IPR050810">
    <property type="entry name" value="Bact_Secretion_Sys_Channel"/>
</dbReference>
<dbReference type="InterPro" id="IPR032789">
    <property type="entry name" value="T2SS-T3SS_pil_N"/>
</dbReference>
<evidence type="ECO:0000256" key="3">
    <source>
        <dbReference type="SAM" id="SignalP"/>
    </source>
</evidence>
<dbReference type="Pfam" id="PF00263">
    <property type="entry name" value="Secretin"/>
    <property type="match status" value="1"/>
</dbReference>
<dbReference type="AlphaFoldDB" id="A0A517ZNS4"/>
<dbReference type="PANTHER" id="PTHR30332">
    <property type="entry name" value="PROBABLE GENERAL SECRETION PATHWAY PROTEIN D"/>
    <property type="match status" value="1"/>
</dbReference>